<evidence type="ECO:0000256" key="2">
    <source>
        <dbReference type="ARBA" id="ARBA00008417"/>
    </source>
</evidence>
<accession>A0ABY4EWM9</accession>
<evidence type="ECO:0000256" key="10">
    <source>
        <dbReference type="SAM" id="Phobius"/>
    </source>
</evidence>
<dbReference type="PANTHER" id="PTHR43823">
    <property type="entry name" value="SPORULATION PROTEIN YKVU"/>
    <property type="match status" value="1"/>
</dbReference>
<keyword evidence="8 10" id="KW-0472">Membrane</keyword>
<evidence type="ECO:0000256" key="8">
    <source>
        <dbReference type="ARBA" id="ARBA00023136"/>
    </source>
</evidence>
<dbReference type="PANTHER" id="PTHR43823:SF4">
    <property type="entry name" value="SPORULATION PROTEIN YKVU"/>
    <property type="match status" value="1"/>
</dbReference>
<dbReference type="PIRSF" id="PIRSF006603">
    <property type="entry name" value="DinF"/>
    <property type="match status" value="1"/>
</dbReference>
<evidence type="ECO:0000313" key="11">
    <source>
        <dbReference type="EMBL" id="UOQ48675.1"/>
    </source>
</evidence>
<keyword evidence="7 10" id="KW-1133">Transmembrane helix</keyword>
<feature type="transmembrane region" description="Helical" evidence="10">
    <location>
        <begin position="323"/>
        <end position="346"/>
    </location>
</feature>
<feature type="transmembrane region" description="Helical" evidence="10">
    <location>
        <begin position="413"/>
        <end position="435"/>
    </location>
</feature>
<reference evidence="11 12" key="1">
    <citation type="submission" date="2022-04" db="EMBL/GenBank/DDBJ databases">
        <title>Gracilibacillus sp. isolated from saltern.</title>
        <authorList>
            <person name="Won M."/>
            <person name="Lee C.-M."/>
            <person name="Woen H.-Y."/>
            <person name="Kwon S.-W."/>
        </authorList>
    </citation>
    <scope>NUCLEOTIDE SEQUENCE [LARGE SCALE GENOMIC DNA]</scope>
    <source>
        <strain evidence="11 12">SSWR10-1</strain>
    </source>
</reference>
<feature type="transmembrane region" description="Helical" evidence="10">
    <location>
        <begin position="137"/>
        <end position="158"/>
    </location>
</feature>
<evidence type="ECO:0000256" key="7">
    <source>
        <dbReference type="ARBA" id="ARBA00022989"/>
    </source>
</evidence>
<dbReference type="InterPro" id="IPR045070">
    <property type="entry name" value="MATE_MepA-like"/>
</dbReference>
<feature type="transmembrane region" description="Helical" evidence="10">
    <location>
        <begin position="170"/>
        <end position="189"/>
    </location>
</feature>
<dbReference type="Pfam" id="PF01554">
    <property type="entry name" value="MatE"/>
    <property type="match status" value="2"/>
</dbReference>
<evidence type="ECO:0000256" key="6">
    <source>
        <dbReference type="ARBA" id="ARBA00022692"/>
    </source>
</evidence>
<feature type="transmembrane region" description="Helical" evidence="10">
    <location>
        <begin position="387"/>
        <end position="407"/>
    </location>
</feature>
<keyword evidence="9" id="KW-0046">Antibiotic resistance</keyword>
<dbReference type="InterPro" id="IPR002528">
    <property type="entry name" value="MATE_fam"/>
</dbReference>
<dbReference type="CDD" id="cd13143">
    <property type="entry name" value="MATE_MepA_like"/>
    <property type="match status" value="1"/>
</dbReference>
<name>A0ABY4EWM9_9BACI</name>
<evidence type="ECO:0000256" key="1">
    <source>
        <dbReference type="ARBA" id="ARBA00004651"/>
    </source>
</evidence>
<keyword evidence="4" id="KW-0813">Transport</keyword>
<dbReference type="NCBIfam" id="TIGR00797">
    <property type="entry name" value="matE"/>
    <property type="match status" value="1"/>
</dbReference>
<gene>
    <name evidence="11" type="ORF">MUN88_00485</name>
</gene>
<feature type="transmembrane region" description="Helical" evidence="10">
    <location>
        <begin position="195"/>
        <end position="216"/>
    </location>
</feature>
<sequence>MNNTHSHLKHKPVKKVFFAYFFPSILGMMLMSANILIDGIFVGNGVGSAGIAGVNLAMPVFSLLFSIALWIGIGAGTMYSINIGSEANDKASSIFSLAVISTLVLLFFIGLIGYLNVEKIAILLGANHDTLSYTVDYLTILFLFGWLIALQELISIFVRNDGSPKLSMIALGMTALVNILLNYVMIFVLDLAVFGAALATVLASVVGLLILCLHFLKATTLLKISFQWWSWRLLGRIFTVGFPSFLAEAGTLVFVAGYNLAIVHLLGTTGVAAFSVINYLHGFMYLSFFGIELALQPMISYYHGAKEKSHIQESLRIGEKTAFTLGGMLLIIGLFAAPVLVSFFGLESDEVRTLAVQGIRLFFIGYLFIGFNFVYMTYFQSIGQIRASVTIALLRGFVILILLLWLLPKILGVAGVWLALPVAEMIVALLIICFARKHVINKRTKTGTKAFSSQ</sequence>
<keyword evidence="5" id="KW-1003">Cell membrane</keyword>
<dbReference type="Proteomes" id="UP000831782">
    <property type="component" value="Chromosome"/>
</dbReference>
<comment type="similarity">
    <text evidence="2">Belongs to the multi antimicrobial extrusion (MATE) (TC 2.A.66.1) family. MepA subfamily.</text>
</comment>
<evidence type="ECO:0000256" key="4">
    <source>
        <dbReference type="ARBA" id="ARBA00022448"/>
    </source>
</evidence>
<dbReference type="EMBL" id="CP095072">
    <property type="protein sequence ID" value="UOQ48675.1"/>
    <property type="molecule type" value="Genomic_DNA"/>
</dbReference>
<keyword evidence="6 10" id="KW-0812">Transmembrane</keyword>
<dbReference type="RefSeq" id="WP_244719563.1">
    <property type="nucleotide sequence ID" value="NZ_CP095072.1"/>
</dbReference>
<feature type="transmembrane region" description="Helical" evidence="10">
    <location>
        <begin position="49"/>
        <end position="73"/>
    </location>
</feature>
<feature type="transmembrane region" description="Helical" evidence="10">
    <location>
        <begin position="94"/>
        <end position="117"/>
    </location>
</feature>
<protein>
    <recommendedName>
        <fullName evidence="3">Multidrug export protein MepA</fullName>
    </recommendedName>
</protein>
<proteinExistence type="inferred from homology"/>
<organism evidence="11 12">
    <name type="scientific">Gracilibacillus caseinilyticus</name>
    <dbReference type="NCBI Taxonomy" id="2932256"/>
    <lineage>
        <taxon>Bacteria</taxon>
        <taxon>Bacillati</taxon>
        <taxon>Bacillota</taxon>
        <taxon>Bacilli</taxon>
        <taxon>Bacillales</taxon>
        <taxon>Bacillaceae</taxon>
        <taxon>Gracilibacillus</taxon>
    </lineage>
</organism>
<feature type="transmembrane region" description="Helical" evidence="10">
    <location>
        <begin position="237"/>
        <end position="262"/>
    </location>
</feature>
<dbReference type="InterPro" id="IPR051327">
    <property type="entry name" value="MATE_MepA_subfamily"/>
</dbReference>
<keyword evidence="12" id="KW-1185">Reference proteome</keyword>
<evidence type="ECO:0000256" key="5">
    <source>
        <dbReference type="ARBA" id="ARBA00022475"/>
    </source>
</evidence>
<feature type="transmembrane region" description="Helical" evidence="10">
    <location>
        <begin position="358"/>
        <end position="375"/>
    </location>
</feature>
<feature type="transmembrane region" description="Helical" evidence="10">
    <location>
        <begin position="16"/>
        <end position="37"/>
    </location>
</feature>
<evidence type="ECO:0000313" key="12">
    <source>
        <dbReference type="Proteomes" id="UP000831782"/>
    </source>
</evidence>
<evidence type="ECO:0000256" key="9">
    <source>
        <dbReference type="ARBA" id="ARBA00023251"/>
    </source>
</evidence>
<dbReference type="InterPro" id="IPR048279">
    <property type="entry name" value="MdtK-like"/>
</dbReference>
<evidence type="ECO:0000256" key="3">
    <source>
        <dbReference type="ARBA" id="ARBA00022106"/>
    </source>
</evidence>
<comment type="subcellular location">
    <subcellularLocation>
        <location evidence="1">Cell membrane</location>
        <topology evidence="1">Multi-pass membrane protein</topology>
    </subcellularLocation>
</comment>